<dbReference type="NCBIfam" id="NF011990">
    <property type="entry name" value="PRK15446.2-6"/>
    <property type="match status" value="1"/>
</dbReference>
<dbReference type="PANTHER" id="PTHR43135:SF3">
    <property type="entry name" value="ALPHA-D-RIBOSE 1-METHYLPHOSPHONATE 5-TRIPHOSPHATE DIPHOSPHATASE"/>
    <property type="match status" value="1"/>
</dbReference>
<dbReference type="NCBIfam" id="TIGR02318">
    <property type="entry name" value="phosphono_phnM"/>
    <property type="match status" value="1"/>
</dbReference>
<protein>
    <submittedName>
        <fullName evidence="2">Phosphonate metabolism protein PhnM</fullName>
    </submittedName>
</protein>
<dbReference type="SUPFAM" id="SSF51338">
    <property type="entry name" value="Composite domain of metallo-dependent hydrolases"/>
    <property type="match status" value="1"/>
</dbReference>
<dbReference type="Pfam" id="PF22643">
    <property type="entry name" value="NagA_N"/>
    <property type="match status" value="1"/>
</dbReference>
<dbReference type="Proteomes" id="UP000664495">
    <property type="component" value="Unassembled WGS sequence"/>
</dbReference>
<dbReference type="InterPro" id="IPR051781">
    <property type="entry name" value="Metallo-dep_Hydrolase"/>
</dbReference>
<dbReference type="InterPro" id="IPR032466">
    <property type="entry name" value="Metal_Hydrolase"/>
</dbReference>
<dbReference type="InterPro" id="IPR012696">
    <property type="entry name" value="PhnM"/>
</dbReference>
<dbReference type="SUPFAM" id="SSF51556">
    <property type="entry name" value="Metallo-dependent hydrolases"/>
    <property type="match status" value="1"/>
</dbReference>
<dbReference type="RefSeq" id="WP_207109268.1">
    <property type="nucleotide sequence ID" value="NZ_JAFLVR010000035.1"/>
</dbReference>
<dbReference type="Pfam" id="PF01979">
    <property type="entry name" value="Amidohydro_1"/>
    <property type="match status" value="1"/>
</dbReference>
<comment type="caution">
    <text evidence="2">The sequence shown here is derived from an EMBL/GenBank/DDBJ whole genome shotgun (WGS) entry which is preliminary data.</text>
</comment>
<feature type="domain" description="Amidohydrolase-related" evidence="1">
    <location>
        <begin position="53"/>
        <end position="386"/>
    </location>
</feature>
<evidence type="ECO:0000259" key="1">
    <source>
        <dbReference type="Pfam" id="PF01979"/>
    </source>
</evidence>
<proteinExistence type="predicted"/>
<accession>A0ABS3HJ51</accession>
<dbReference type="PANTHER" id="PTHR43135">
    <property type="entry name" value="ALPHA-D-RIBOSE 1-METHYLPHOSPHONATE 5-TRIPHOSPHATE DIPHOSPHATASE"/>
    <property type="match status" value="1"/>
</dbReference>
<dbReference type="NCBIfam" id="NF011984">
    <property type="entry name" value="PRK15446.1-5"/>
    <property type="match status" value="1"/>
</dbReference>
<dbReference type="InterPro" id="IPR006680">
    <property type="entry name" value="Amidohydro-rel"/>
</dbReference>
<dbReference type="Gene3D" id="2.30.40.10">
    <property type="entry name" value="Urease, subunit C, domain 1"/>
    <property type="match status" value="2"/>
</dbReference>
<evidence type="ECO:0000313" key="2">
    <source>
        <dbReference type="EMBL" id="MBO0453496.1"/>
    </source>
</evidence>
<name>A0ABS3HJ51_9ENTE</name>
<dbReference type="InterPro" id="IPR011059">
    <property type="entry name" value="Metal-dep_hydrolase_composite"/>
</dbReference>
<sequence length="393" mass="43546">MYVITNGKIVTQAGVVEQHSILIENERIVDIRKNTALPQKDCNLIVIDAKGGWIMPGFIDLHSDYIEKIAAPRPTSLIDFELALYEAERELLTHGITTMFHSLSLSGKTVFKENPIRNSENVVKLLDLINESNYKAHLIHHRMHLRYEIDNFSQLELVKSLLRTGKIQLFSLMDHTPGQGQYRDLETYRLILAGYHGGDTQKTNRILANAMTAEKLTLEDLTELAELASKNDIPVASHDDDTVEKLDIVEQLHSSISEFPITLEIAAEAKARGLATVGGAPNVLLGKSHAGNLSVKEAVQENLIDILCSDYYPAAMLHAVFTLWREGILELSEAVKLVTQNPAKAVGIDHEVGSIAVGKMADLLIVDYAGNQVPVVTHTFVKGVLVNETTYRI</sequence>
<reference evidence="2 3" key="1">
    <citation type="submission" date="2021-03" db="EMBL/GenBank/DDBJ databases">
        <title>Enterococcal diversity collection.</title>
        <authorList>
            <person name="Gilmore M.S."/>
            <person name="Schwartzman J."/>
            <person name="Van Tyne D."/>
            <person name="Martin M."/>
            <person name="Earl A.M."/>
            <person name="Manson A.L."/>
            <person name="Straub T."/>
            <person name="Salamzade R."/>
            <person name="Saavedra J."/>
            <person name="Lebreton F."/>
            <person name="Prichula J."/>
            <person name="Schaufler K."/>
            <person name="Gaca A."/>
            <person name="Sgardioli B."/>
            <person name="Wagenaar J."/>
            <person name="Strong T."/>
        </authorList>
    </citation>
    <scope>NUCLEOTIDE SEQUENCE [LARGE SCALE GENOMIC DNA]</scope>
    <source>
        <strain evidence="2 3">MJM16</strain>
    </source>
</reference>
<organism evidence="2 3">
    <name type="scientific">Candidatus Enterococcus murrayae</name>
    <dbReference type="NCBI Taxonomy" id="2815321"/>
    <lineage>
        <taxon>Bacteria</taxon>
        <taxon>Bacillati</taxon>
        <taxon>Bacillota</taxon>
        <taxon>Bacilli</taxon>
        <taxon>Lactobacillales</taxon>
        <taxon>Enterococcaceae</taxon>
        <taxon>Enterococcus</taxon>
    </lineage>
</organism>
<evidence type="ECO:0000313" key="3">
    <source>
        <dbReference type="Proteomes" id="UP000664495"/>
    </source>
</evidence>
<gene>
    <name evidence="2" type="primary">phnM</name>
    <name evidence="2" type="ORF">JZO85_14620</name>
</gene>
<dbReference type="EMBL" id="JAFLVR010000035">
    <property type="protein sequence ID" value="MBO0453496.1"/>
    <property type="molecule type" value="Genomic_DNA"/>
</dbReference>
<keyword evidence="3" id="KW-1185">Reference proteome</keyword>
<dbReference type="NCBIfam" id="NF011987">
    <property type="entry name" value="PRK15446.2-3"/>
    <property type="match status" value="1"/>
</dbReference>
<dbReference type="PIRSF" id="PIRSF038971">
    <property type="entry name" value="PhnM"/>
    <property type="match status" value="1"/>
</dbReference>